<dbReference type="Pfam" id="PF00085">
    <property type="entry name" value="Thioredoxin"/>
    <property type="match status" value="1"/>
</dbReference>
<organism evidence="2 3">
    <name type="scientific">Dysgonomonas capnocytophagoides</name>
    <dbReference type="NCBI Taxonomy" id="45254"/>
    <lineage>
        <taxon>Bacteria</taxon>
        <taxon>Pseudomonadati</taxon>
        <taxon>Bacteroidota</taxon>
        <taxon>Bacteroidia</taxon>
        <taxon>Bacteroidales</taxon>
        <taxon>Dysgonomonadaceae</taxon>
        <taxon>Dysgonomonas</taxon>
    </lineage>
</organism>
<accession>A0A4Y8L8U3</accession>
<dbReference type="CDD" id="cd02947">
    <property type="entry name" value="TRX_family"/>
    <property type="match status" value="1"/>
</dbReference>
<sequence>MKKIIKFEKDDCNPCVMVSNFFNENSVSFEAINPFDHPEIAMQYKVRSVPTTILLNDDDELMRIIGYQPNELNQMIESL</sequence>
<reference evidence="2 3" key="1">
    <citation type="submission" date="2019-03" db="EMBL/GenBank/DDBJ databases">
        <title>San Antonio Military Medical Center submission to MRSN (WRAIR), pending publication.</title>
        <authorList>
            <person name="Blyth D.M."/>
            <person name="Mccarthy S.L."/>
            <person name="Schall S.E."/>
            <person name="Stam J.A."/>
            <person name="Ong A.C."/>
            <person name="Mcgann P.T."/>
        </authorList>
    </citation>
    <scope>NUCLEOTIDE SEQUENCE [LARGE SCALE GENOMIC DNA]</scope>
    <source>
        <strain evidence="2 3">MRSN571793</strain>
    </source>
</reference>
<keyword evidence="3" id="KW-1185">Reference proteome</keyword>
<dbReference type="RefSeq" id="WP_026627582.1">
    <property type="nucleotide sequence ID" value="NZ_JBKUNW010000002.1"/>
</dbReference>
<dbReference type="Proteomes" id="UP000297861">
    <property type="component" value="Unassembled WGS sequence"/>
</dbReference>
<evidence type="ECO:0000313" key="2">
    <source>
        <dbReference type="EMBL" id="TFD99059.1"/>
    </source>
</evidence>
<dbReference type="EMBL" id="SOML01000001">
    <property type="protein sequence ID" value="TFD99059.1"/>
    <property type="molecule type" value="Genomic_DNA"/>
</dbReference>
<feature type="domain" description="Thioredoxin" evidence="1">
    <location>
        <begin position="4"/>
        <end position="77"/>
    </location>
</feature>
<proteinExistence type="predicted"/>
<dbReference type="InterPro" id="IPR036249">
    <property type="entry name" value="Thioredoxin-like_sf"/>
</dbReference>
<name>A0A4Y8L8U3_9BACT</name>
<dbReference type="OrthoDB" id="9795531at2"/>
<gene>
    <name evidence="2" type="ORF">E2605_02955</name>
</gene>
<dbReference type="STRING" id="1121485.GCA_000426485_00268"/>
<comment type="caution">
    <text evidence="2">The sequence shown here is derived from an EMBL/GenBank/DDBJ whole genome shotgun (WGS) entry which is preliminary data.</text>
</comment>
<dbReference type="AlphaFoldDB" id="A0A4Y8L8U3"/>
<protein>
    <submittedName>
        <fullName evidence="2">Thioredoxin</fullName>
    </submittedName>
</protein>
<dbReference type="SUPFAM" id="SSF52833">
    <property type="entry name" value="Thioredoxin-like"/>
    <property type="match status" value="1"/>
</dbReference>
<dbReference type="Gene3D" id="3.40.30.10">
    <property type="entry name" value="Glutaredoxin"/>
    <property type="match status" value="1"/>
</dbReference>
<evidence type="ECO:0000313" key="3">
    <source>
        <dbReference type="Proteomes" id="UP000297861"/>
    </source>
</evidence>
<evidence type="ECO:0000259" key="1">
    <source>
        <dbReference type="Pfam" id="PF00085"/>
    </source>
</evidence>
<dbReference type="InterPro" id="IPR013766">
    <property type="entry name" value="Thioredoxin_domain"/>
</dbReference>